<evidence type="ECO:0000313" key="2">
    <source>
        <dbReference type="Proteomes" id="UP000005737"/>
    </source>
</evidence>
<gene>
    <name evidence="1" type="ORF">Lepil_0035</name>
</gene>
<dbReference type="HOGENOM" id="CLU_2330325_0_0_12"/>
<accession>H2CGS0</accession>
<proteinExistence type="predicted"/>
<evidence type="ECO:0000313" key="1">
    <source>
        <dbReference type="EMBL" id="EHQ04746.1"/>
    </source>
</evidence>
<dbReference type="Proteomes" id="UP000005737">
    <property type="component" value="Unassembled WGS sequence"/>
</dbReference>
<protein>
    <submittedName>
        <fullName evidence="1">Uncharacterized protein</fullName>
    </submittedName>
</protein>
<dbReference type="AlphaFoldDB" id="H2CGS0"/>
<sequence>MMDMRMLALNLFALIALSTCVSERQDCLGELARDGDETACWLVGESANKKSYYESIGDTVKADSAQRDVEGFTLLCLKYLIDVQDCRERSSAVPVPTL</sequence>
<reference evidence="1 2" key="1">
    <citation type="submission" date="2011-10" db="EMBL/GenBank/DDBJ databases">
        <title>The Improved High-Quality Draft genome of Leptonema illini DSM 21528.</title>
        <authorList>
            <consortium name="US DOE Joint Genome Institute (JGI-PGF)"/>
            <person name="Lucas S."/>
            <person name="Copeland A."/>
            <person name="Lapidus A."/>
            <person name="Glavina del Rio T."/>
            <person name="Dalin E."/>
            <person name="Tice H."/>
            <person name="Bruce D."/>
            <person name="Goodwin L."/>
            <person name="Pitluck S."/>
            <person name="Peters L."/>
            <person name="Mikhailova N."/>
            <person name="Held B."/>
            <person name="Kyrpides N."/>
            <person name="Mavromatis K."/>
            <person name="Ivanova N."/>
            <person name="Markowitz V."/>
            <person name="Cheng J.-F."/>
            <person name="Hugenholtz P."/>
            <person name="Woyke T."/>
            <person name="Wu D."/>
            <person name="Gronow S."/>
            <person name="Wellnitz S."/>
            <person name="Brambilla E.-M."/>
            <person name="Klenk H.-P."/>
            <person name="Eisen J.A."/>
        </authorList>
    </citation>
    <scope>NUCLEOTIDE SEQUENCE [LARGE SCALE GENOMIC DNA]</scope>
    <source>
        <strain evidence="1 2">DSM 21528</strain>
    </source>
</reference>
<name>H2CGS0_9LEPT</name>
<dbReference type="STRING" id="183.GCA_002009735_02994"/>
<keyword evidence="2" id="KW-1185">Reference proteome</keyword>
<dbReference type="EMBL" id="JH597773">
    <property type="protein sequence ID" value="EHQ04746.1"/>
    <property type="molecule type" value="Genomic_DNA"/>
</dbReference>
<organism evidence="1 2">
    <name type="scientific">Leptonema illini DSM 21528</name>
    <dbReference type="NCBI Taxonomy" id="929563"/>
    <lineage>
        <taxon>Bacteria</taxon>
        <taxon>Pseudomonadati</taxon>
        <taxon>Spirochaetota</taxon>
        <taxon>Spirochaetia</taxon>
        <taxon>Leptospirales</taxon>
        <taxon>Leptospiraceae</taxon>
        <taxon>Leptonema</taxon>
    </lineage>
</organism>